<evidence type="ECO:0000259" key="4">
    <source>
        <dbReference type="Pfam" id="PF01648"/>
    </source>
</evidence>
<feature type="region of interest" description="Disordered" evidence="3">
    <location>
        <begin position="1"/>
        <end position="69"/>
    </location>
</feature>
<feature type="region of interest" description="Disordered" evidence="3">
    <location>
        <begin position="268"/>
        <end position="300"/>
    </location>
</feature>
<dbReference type="InterPro" id="IPR037143">
    <property type="entry name" value="4-PPantetheinyl_Trfase_dom_sf"/>
</dbReference>
<dbReference type="SUPFAM" id="SSF56214">
    <property type="entry name" value="4'-phosphopantetheinyl transferase"/>
    <property type="match status" value="2"/>
</dbReference>
<dbReference type="InterPro" id="IPR008278">
    <property type="entry name" value="4-PPantetheinyl_Trfase_dom"/>
</dbReference>
<gene>
    <name evidence="5" type="ORF">C5746_38565</name>
</gene>
<organism evidence="5 6">
    <name type="scientific">Streptomyces atratus</name>
    <dbReference type="NCBI Taxonomy" id="1893"/>
    <lineage>
        <taxon>Bacteria</taxon>
        <taxon>Bacillati</taxon>
        <taxon>Actinomycetota</taxon>
        <taxon>Actinomycetes</taxon>
        <taxon>Kitasatosporales</taxon>
        <taxon>Streptomycetaceae</taxon>
        <taxon>Streptomyces</taxon>
    </lineage>
</organism>
<dbReference type="Gene3D" id="3.90.470.20">
    <property type="entry name" value="4'-phosphopantetheinyl transferase domain"/>
    <property type="match status" value="1"/>
</dbReference>
<feature type="region of interest" description="Disordered" evidence="3">
    <location>
        <begin position="205"/>
        <end position="224"/>
    </location>
</feature>
<dbReference type="KEGG" id="sata:C5746_38565"/>
<dbReference type="GO" id="GO:0008897">
    <property type="term" value="F:holo-[acyl-carrier-protein] synthase activity"/>
    <property type="evidence" value="ECO:0007669"/>
    <property type="project" value="InterPro"/>
</dbReference>
<dbReference type="PANTHER" id="PTHR12215:SF10">
    <property type="entry name" value="L-AMINOADIPATE-SEMIALDEHYDE DEHYDROGENASE-PHOSPHOPANTETHEINYL TRANSFERASE"/>
    <property type="match status" value="1"/>
</dbReference>
<dbReference type="Proteomes" id="UP000252698">
    <property type="component" value="Chromosome"/>
</dbReference>
<protein>
    <recommendedName>
        <fullName evidence="4">4'-phosphopantetheinyl transferase domain-containing protein</fullName>
    </recommendedName>
</protein>
<dbReference type="InterPro" id="IPR050559">
    <property type="entry name" value="P-Pant_transferase_sf"/>
</dbReference>
<dbReference type="Pfam" id="PF01648">
    <property type="entry name" value="ACPS"/>
    <property type="match status" value="1"/>
</dbReference>
<dbReference type="GO" id="GO:0019878">
    <property type="term" value="P:lysine biosynthetic process via aminoadipic acid"/>
    <property type="evidence" value="ECO:0007669"/>
    <property type="project" value="TreeGrafter"/>
</dbReference>
<evidence type="ECO:0000313" key="5">
    <source>
        <dbReference type="EMBL" id="AXE81861.1"/>
    </source>
</evidence>
<accession>A0A2Z5JN58</accession>
<dbReference type="GO" id="GO:0005829">
    <property type="term" value="C:cytosol"/>
    <property type="evidence" value="ECO:0007669"/>
    <property type="project" value="TreeGrafter"/>
</dbReference>
<evidence type="ECO:0000256" key="3">
    <source>
        <dbReference type="SAM" id="MobiDB-lite"/>
    </source>
</evidence>
<dbReference type="GO" id="GO:0000287">
    <property type="term" value="F:magnesium ion binding"/>
    <property type="evidence" value="ECO:0007669"/>
    <property type="project" value="InterPro"/>
</dbReference>
<reference evidence="5 6" key="1">
    <citation type="journal article" date="2018" name="Front. Microbiol.">
        <title>Genome Sequencing of Streptomyces atratus SCSIOZH16 and Activation Production of Nocardamine via Metabolic Engineering.</title>
        <authorList>
            <person name="Li Y."/>
            <person name="Zhang C."/>
            <person name="Liu C."/>
            <person name="Ju J."/>
            <person name="Ma J."/>
        </authorList>
    </citation>
    <scope>NUCLEOTIDE SEQUENCE [LARGE SCALE GENOMIC DNA]</scope>
    <source>
        <strain evidence="5 6">SCSIO_ZH16</strain>
    </source>
</reference>
<dbReference type="AlphaFoldDB" id="A0A2Z5JN58"/>
<feature type="domain" description="4'-phosphopantetheinyl transferase" evidence="4">
    <location>
        <begin position="149"/>
        <end position="210"/>
    </location>
</feature>
<name>A0A2Z5JN58_STRAR</name>
<sequence>MTCATSVSHRSPSRTTTSPWTGSSRRCGTRSATPRSPTTPVAWRRNSRGRTERRTRSRRWNTSTGKPETGVARAGVTVLWGSTAGDARTAAHTALLRGAALLTGEPADAFRLTYEPGGRPRLAGAAAPPHVSISHGRGVWAVALGTTGPVGVDVEAVRPVPALRMAGRWLDAAAADWLARVQPAARPAAFLWLWTQKEAIGKARGRGLRGGGLGRPVPVPERWPPTPARGGLPALRPLADDPGIFCAALLADSGRHVLALASAAPTTVELRGRSGPGGADPADLRRARGQAPEGRPRHAR</sequence>
<evidence type="ECO:0000256" key="1">
    <source>
        <dbReference type="ARBA" id="ARBA00010990"/>
    </source>
</evidence>
<evidence type="ECO:0000256" key="2">
    <source>
        <dbReference type="ARBA" id="ARBA00022679"/>
    </source>
</evidence>
<evidence type="ECO:0000313" key="6">
    <source>
        <dbReference type="Proteomes" id="UP000252698"/>
    </source>
</evidence>
<comment type="similarity">
    <text evidence="1">Belongs to the P-Pant transferase superfamily. Gsp/Sfp/HetI/AcpT family.</text>
</comment>
<feature type="compositionally biased region" description="Low complexity" evidence="3">
    <location>
        <begin position="1"/>
        <end position="44"/>
    </location>
</feature>
<keyword evidence="2" id="KW-0808">Transferase</keyword>
<dbReference type="EMBL" id="CP027306">
    <property type="protein sequence ID" value="AXE81861.1"/>
    <property type="molecule type" value="Genomic_DNA"/>
</dbReference>
<proteinExistence type="inferred from homology"/>
<dbReference type="PANTHER" id="PTHR12215">
    <property type="entry name" value="PHOSPHOPANTETHEINE TRANSFERASE"/>
    <property type="match status" value="1"/>
</dbReference>